<protein>
    <submittedName>
        <fullName evidence="1">Uncharacterized protein</fullName>
    </submittedName>
</protein>
<evidence type="ECO:0000313" key="1">
    <source>
        <dbReference type="EMBL" id="GGM15239.1"/>
    </source>
</evidence>
<dbReference type="RefSeq" id="WP_188866713.1">
    <property type="nucleotide sequence ID" value="NZ_BMNW01000005.1"/>
</dbReference>
<dbReference type="Proteomes" id="UP000616499">
    <property type="component" value="Unassembled WGS sequence"/>
</dbReference>
<reference evidence="2" key="1">
    <citation type="journal article" date="2019" name="Int. J. Syst. Evol. Microbiol.">
        <title>The Global Catalogue of Microorganisms (GCM) 10K type strain sequencing project: providing services to taxonomists for standard genome sequencing and annotation.</title>
        <authorList>
            <consortium name="The Broad Institute Genomics Platform"/>
            <consortium name="The Broad Institute Genome Sequencing Center for Infectious Disease"/>
            <person name="Wu L."/>
            <person name="Ma J."/>
        </authorList>
    </citation>
    <scope>NUCLEOTIDE SEQUENCE [LARGE SCALE GENOMIC DNA]</scope>
    <source>
        <strain evidence="2">JCM 13501</strain>
    </source>
</reference>
<gene>
    <name evidence="1" type="ORF">GCM10009425_27670</name>
</gene>
<evidence type="ECO:0000313" key="2">
    <source>
        <dbReference type="Proteomes" id="UP000616499"/>
    </source>
</evidence>
<dbReference type="EMBL" id="BMNW01000005">
    <property type="protein sequence ID" value="GGM15239.1"/>
    <property type="molecule type" value="Genomic_DNA"/>
</dbReference>
<name>A0ABQ2GWJ6_9PSED</name>
<proteinExistence type="predicted"/>
<comment type="caution">
    <text evidence="1">The sequence shown here is derived from an EMBL/GenBank/DDBJ whole genome shotgun (WGS) entry which is preliminary data.</text>
</comment>
<accession>A0ABQ2GWJ6</accession>
<organism evidence="1 2">
    <name type="scientific">Pseudomonas asuensis</name>
    <dbReference type="NCBI Taxonomy" id="1825787"/>
    <lineage>
        <taxon>Bacteria</taxon>
        <taxon>Pseudomonadati</taxon>
        <taxon>Pseudomonadota</taxon>
        <taxon>Gammaproteobacteria</taxon>
        <taxon>Pseudomonadales</taxon>
        <taxon>Pseudomonadaceae</taxon>
        <taxon>Pseudomonas</taxon>
    </lineage>
</organism>
<keyword evidence="2" id="KW-1185">Reference proteome</keyword>
<sequence>MDTLRLASHGLSKHDQEILSKQLKMLRGRTACEWVLVDDYRSADVTLVQGQPPSDMPGIIALASTKAGKSGRYHLIEWPIRLFGLIDLLMAIELEWPARAATPLPTLSLAHRLARIRQDQWLDVAGMVAQAFQAKDEFRTTVSSFDELIERLASIDGASVRFVEGHHPLADQEAALEPYSLKAVIWSLALREEAIKSRQWHISQQQFGIATWPLFGTWETAPWMLRLAALYGRQPATLADGVELTGLRVELVAAFLHACELCELGLTVKQSTRPPRIESKLPAPESLLARLRRKLGLGYKRT</sequence>